<feature type="domain" description="ARS-binding protein 1 N-terminal" evidence="4">
    <location>
        <begin position="6"/>
        <end position="62"/>
    </location>
</feature>
<dbReference type="GeneID" id="83183441"/>
<keyword evidence="1" id="KW-0238">DNA-binding</keyword>
<evidence type="ECO:0000313" key="5">
    <source>
        <dbReference type="EMBL" id="KAJ5195640.1"/>
    </source>
</evidence>
<reference evidence="5" key="2">
    <citation type="journal article" date="2023" name="IMA Fungus">
        <title>Comparative genomic study of the Penicillium genus elucidates a diverse pangenome and 15 lateral gene transfer events.</title>
        <authorList>
            <person name="Petersen C."/>
            <person name="Sorensen T."/>
            <person name="Nielsen M.R."/>
            <person name="Sondergaard T.E."/>
            <person name="Sorensen J.L."/>
            <person name="Fitzpatrick D.A."/>
            <person name="Frisvad J.C."/>
            <person name="Nielsen K.L."/>
        </authorList>
    </citation>
    <scope>NUCLEOTIDE SEQUENCE</scope>
    <source>
        <strain evidence="5">IBT 15544</strain>
    </source>
</reference>
<dbReference type="Gene3D" id="1.10.10.60">
    <property type="entry name" value="Homeodomain-like"/>
    <property type="match status" value="2"/>
</dbReference>
<evidence type="ECO:0000256" key="2">
    <source>
        <dbReference type="SAM" id="MobiDB-lite"/>
    </source>
</evidence>
<dbReference type="EMBL" id="JAPQKR010000015">
    <property type="protein sequence ID" value="KAJ5195640.1"/>
    <property type="molecule type" value="Genomic_DNA"/>
</dbReference>
<keyword evidence="6" id="KW-1185">Reference proteome</keyword>
<dbReference type="GO" id="GO:0003677">
    <property type="term" value="F:DNA binding"/>
    <property type="evidence" value="ECO:0007669"/>
    <property type="project" value="UniProtKB-KW"/>
</dbReference>
<feature type="region of interest" description="Disordered" evidence="2">
    <location>
        <begin position="198"/>
        <end position="219"/>
    </location>
</feature>
<reference evidence="5" key="1">
    <citation type="submission" date="2022-12" db="EMBL/GenBank/DDBJ databases">
        <authorList>
            <person name="Petersen C."/>
        </authorList>
    </citation>
    <scope>NUCLEOTIDE SEQUENCE</scope>
    <source>
        <strain evidence="5">IBT 15544</strain>
    </source>
</reference>
<dbReference type="Proteomes" id="UP001150904">
    <property type="component" value="Unassembled WGS sequence"/>
</dbReference>
<name>A0A9W9MAT7_9EURO</name>
<dbReference type="AlphaFoldDB" id="A0A9W9MAT7"/>
<proteinExistence type="predicted"/>
<feature type="domain" description="HTH CENPB-type" evidence="3">
    <location>
        <begin position="118"/>
        <end position="158"/>
    </location>
</feature>
<dbReference type="SUPFAM" id="SSF46689">
    <property type="entry name" value="Homeodomain-like"/>
    <property type="match status" value="2"/>
</dbReference>
<dbReference type="InterPro" id="IPR006600">
    <property type="entry name" value="HTH_CenpB_DNA-bd_dom"/>
</dbReference>
<dbReference type="Pfam" id="PF18107">
    <property type="entry name" value="HTH_ABP1_N"/>
    <property type="match status" value="1"/>
</dbReference>
<evidence type="ECO:0000259" key="3">
    <source>
        <dbReference type="Pfam" id="PF03221"/>
    </source>
</evidence>
<dbReference type="InterPro" id="IPR041188">
    <property type="entry name" value="HTH_ABP1_N"/>
</dbReference>
<accession>A0A9W9MAT7</accession>
<dbReference type="OrthoDB" id="125347at2759"/>
<dbReference type="Pfam" id="PF03221">
    <property type="entry name" value="HTH_Tnp_Tc5"/>
    <property type="match status" value="1"/>
</dbReference>
<feature type="region of interest" description="Disordered" evidence="2">
    <location>
        <begin position="168"/>
        <end position="187"/>
    </location>
</feature>
<evidence type="ECO:0000313" key="6">
    <source>
        <dbReference type="Proteomes" id="UP001150904"/>
    </source>
</evidence>
<evidence type="ECO:0000259" key="4">
    <source>
        <dbReference type="Pfam" id="PF18107"/>
    </source>
</evidence>
<dbReference type="RefSeq" id="XP_058306128.1">
    <property type="nucleotide sequence ID" value="XM_058456140.1"/>
</dbReference>
<gene>
    <name evidence="5" type="ORF">N7498_009078</name>
</gene>
<feature type="compositionally biased region" description="Basic and acidic residues" evidence="2">
    <location>
        <begin position="174"/>
        <end position="184"/>
    </location>
</feature>
<comment type="caution">
    <text evidence="5">The sequence shown here is derived from an EMBL/GenBank/DDBJ whole genome shotgun (WGS) entry which is preliminary data.</text>
</comment>
<protein>
    <submittedName>
        <fullName evidence="5">Mariner-Tc1 transposon family protein</fullName>
    </submittedName>
</protein>
<sequence length="248" mass="28775">MKGPPRSAITLAQKRALRRQAHEDSSISNKGLQTWFQKIFGQFIAPSSVSEILSFRYDYLDEQPCHSQVKRKKNRREQWPELEEQLACWTMWMIQQQRQKDGKEGVRGISTKTPTSTIPGRLIREKAQSLWRCIPAYRGKEVPSFSNCWILRFRERCQEKSWIQTQLGETGTASEKKEEDENQHRYPLPFDDIRAFDGESEEEGSRLQDSPSLDCEVTSGTEGWEFDDITNSDWDGFCDPWPSSSITA</sequence>
<organism evidence="5 6">
    <name type="scientific">Penicillium cinerascens</name>
    <dbReference type="NCBI Taxonomy" id="70096"/>
    <lineage>
        <taxon>Eukaryota</taxon>
        <taxon>Fungi</taxon>
        <taxon>Dikarya</taxon>
        <taxon>Ascomycota</taxon>
        <taxon>Pezizomycotina</taxon>
        <taxon>Eurotiomycetes</taxon>
        <taxon>Eurotiomycetidae</taxon>
        <taxon>Eurotiales</taxon>
        <taxon>Aspergillaceae</taxon>
        <taxon>Penicillium</taxon>
    </lineage>
</organism>
<evidence type="ECO:0000256" key="1">
    <source>
        <dbReference type="ARBA" id="ARBA00023125"/>
    </source>
</evidence>
<dbReference type="InterPro" id="IPR009057">
    <property type="entry name" value="Homeodomain-like_sf"/>
</dbReference>